<reference evidence="15" key="1">
    <citation type="submission" date="2025-08" db="UniProtKB">
        <authorList>
            <consortium name="RefSeq"/>
        </authorList>
    </citation>
    <scope>IDENTIFICATION</scope>
</reference>
<evidence type="ECO:0000256" key="7">
    <source>
        <dbReference type="ARBA" id="ARBA00022927"/>
    </source>
</evidence>
<proteinExistence type="inferred from homology"/>
<evidence type="ECO:0000313" key="14">
    <source>
        <dbReference type="Proteomes" id="UP001652625"/>
    </source>
</evidence>
<evidence type="ECO:0000256" key="9">
    <source>
        <dbReference type="ARBA" id="ARBA00022989"/>
    </source>
</evidence>
<evidence type="ECO:0000256" key="8">
    <source>
        <dbReference type="ARBA" id="ARBA00022946"/>
    </source>
</evidence>
<organism evidence="14 15">
    <name type="scientific">Hydra vulgaris</name>
    <name type="common">Hydra</name>
    <name type="synonym">Hydra attenuata</name>
    <dbReference type="NCBI Taxonomy" id="6087"/>
    <lineage>
        <taxon>Eukaryota</taxon>
        <taxon>Metazoa</taxon>
        <taxon>Cnidaria</taxon>
        <taxon>Hydrozoa</taxon>
        <taxon>Hydroidolina</taxon>
        <taxon>Anthoathecata</taxon>
        <taxon>Aplanulata</taxon>
        <taxon>Hydridae</taxon>
        <taxon>Hydra</taxon>
    </lineage>
</organism>
<evidence type="ECO:0000256" key="12">
    <source>
        <dbReference type="ARBA" id="ARBA00023136"/>
    </source>
</evidence>
<dbReference type="PANTHER" id="PTHR28021">
    <property type="entry name" value="PRESEQUENCE TRANSLOCATED-ASSOCIATED MOTOR SUBUNIT PAM17, MITOCHONDRIAL"/>
    <property type="match status" value="1"/>
</dbReference>
<keyword evidence="8" id="KW-0809">Transit peptide</keyword>
<name>A0ABM4CYL9_HYDVU</name>
<keyword evidence="4" id="KW-0813">Transport</keyword>
<sequence length="206" mass="23690">MAALKNMVNFCIKQQKVVICFYPVITKHMIHSSGGQMSSSAEKYSALSFDEYQSLKRSLRTKQRLSGIPFAFTGLTISSMATAYLVPDMFDATPENVQLIMGLDPIVFCGICGVSSSFLGYVLGTNFYKLIWILMNKNEAMRLQEKDKDFLKRLEKHRFSQDSKFEDDYYGESIKTLSDYRQWVRTQQRKREAAAKFKIMDSTKLT</sequence>
<protein>
    <recommendedName>
        <fullName evidence="3">Presequence translocated-associated motor subunit PAM17, mitochondrial</fullName>
    </recommendedName>
</protein>
<dbReference type="Pfam" id="PF08566">
    <property type="entry name" value="Pam17"/>
    <property type="match status" value="1"/>
</dbReference>
<evidence type="ECO:0000256" key="10">
    <source>
        <dbReference type="ARBA" id="ARBA00023010"/>
    </source>
</evidence>
<comment type="similarity">
    <text evidence="2">Belongs to the PAM17 family.</text>
</comment>
<evidence type="ECO:0000313" key="15">
    <source>
        <dbReference type="RefSeq" id="XP_065667065.1"/>
    </source>
</evidence>
<keyword evidence="5 13" id="KW-0812">Transmembrane</keyword>
<keyword evidence="9 13" id="KW-1133">Transmembrane helix</keyword>
<evidence type="ECO:0000256" key="2">
    <source>
        <dbReference type="ARBA" id="ARBA00006837"/>
    </source>
</evidence>
<evidence type="ECO:0000256" key="6">
    <source>
        <dbReference type="ARBA" id="ARBA00022792"/>
    </source>
</evidence>
<dbReference type="InterPro" id="IPR013875">
    <property type="entry name" value="Pam17"/>
</dbReference>
<feature type="transmembrane region" description="Helical" evidence="13">
    <location>
        <begin position="105"/>
        <end position="128"/>
    </location>
</feature>
<comment type="subcellular location">
    <subcellularLocation>
        <location evidence="1">Mitochondrion inner membrane</location>
        <topology evidence="1">Multi-pass membrane protein</topology>
    </subcellularLocation>
</comment>
<evidence type="ECO:0000256" key="5">
    <source>
        <dbReference type="ARBA" id="ARBA00022692"/>
    </source>
</evidence>
<accession>A0ABM4CYL9</accession>
<evidence type="ECO:0000256" key="13">
    <source>
        <dbReference type="SAM" id="Phobius"/>
    </source>
</evidence>
<evidence type="ECO:0000256" key="11">
    <source>
        <dbReference type="ARBA" id="ARBA00023128"/>
    </source>
</evidence>
<dbReference type="Proteomes" id="UP001652625">
    <property type="component" value="Chromosome 11"/>
</dbReference>
<keyword evidence="14" id="KW-1185">Reference proteome</keyword>
<evidence type="ECO:0000256" key="1">
    <source>
        <dbReference type="ARBA" id="ARBA00004448"/>
    </source>
</evidence>
<feature type="transmembrane region" description="Helical" evidence="13">
    <location>
        <begin position="65"/>
        <end position="85"/>
    </location>
</feature>
<dbReference type="RefSeq" id="XP_065667065.1">
    <property type="nucleotide sequence ID" value="XM_065810993.1"/>
</dbReference>
<evidence type="ECO:0000256" key="4">
    <source>
        <dbReference type="ARBA" id="ARBA00022448"/>
    </source>
</evidence>
<gene>
    <name evidence="15" type="primary">LOC100212861</name>
</gene>
<evidence type="ECO:0000256" key="3">
    <source>
        <dbReference type="ARBA" id="ARBA00017907"/>
    </source>
</evidence>
<keyword evidence="11" id="KW-0496">Mitochondrion</keyword>
<dbReference type="PANTHER" id="PTHR28021:SF1">
    <property type="entry name" value="PRESEQUENCE TRANSLOCATED-ASSOCIATED MOTOR SUBUNIT PAM17, MITOCHONDRIAL"/>
    <property type="match status" value="1"/>
</dbReference>
<keyword evidence="12 13" id="KW-0472">Membrane</keyword>
<keyword evidence="10" id="KW-0811">Translocation</keyword>
<dbReference type="GeneID" id="100212861"/>
<keyword evidence="6" id="KW-0999">Mitochondrion inner membrane</keyword>
<keyword evidence="7" id="KW-0653">Protein transport</keyword>